<reference evidence="10" key="1">
    <citation type="journal article" date="2019" name="Int. J. Syst. Evol. Microbiol.">
        <title>The Global Catalogue of Microorganisms (GCM) 10K type strain sequencing project: providing services to taxonomists for standard genome sequencing and annotation.</title>
        <authorList>
            <consortium name="The Broad Institute Genomics Platform"/>
            <consortium name="The Broad Institute Genome Sequencing Center for Infectious Disease"/>
            <person name="Wu L."/>
            <person name="Ma J."/>
        </authorList>
    </citation>
    <scope>NUCLEOTIDE SEQUENCE [LARGE SCALE GENOMIC DNA]</scope>
    <source>
        <strain evidence="10">JCM 15614</strain>
    </source>
</reference>
<dbReference type="EMBL" id="BAAAVV010000002">
    <property type="protein sequence ID" value="GAA3160390.1"/>
    <property type="molecule type" value="Genomic_DNA"/>
</dbReference>
<evidence type="ECO:0000259" key="8">
    <source>
        <dbReference type="Pfam" id="PF00535"/>
    </source>
</evidence>
<organism evidence="9 10">
    <name type="scientific">Blastococcus jejuensis</name>
    <dbReference type="NCBI Taxonomy" id="351224"/>
    <lineage>
        <taxon>Bacteria</taxon>
        <taxon>Bacillati</taxon>
        <taxon>Actinomycetota</taxon>
        <taxon>Actinomycetes</taxon>
        <taxon>Geodermatophilales</taxon>
        <taxon>Geodermatophilaceae</taxon>
        <taxon>Blastococcus</taxon>
    </lineage>
</organism>
<gene>
    <name evidence="9" type="ORF">GCM10010531_09860</name>
</gene>
<evidence type="ECO:0000313" key="9">
    <source>
        <dbReference type="EMBL" id="GAA3160390.1"/>
    </source>
</evidence>
<dbReference type="Pfam" id="PF00535">
    <property type="entry name" value="Glycos_transf_2"/>
    <property type="match status" value="1"/>
</dbReference>
<keyword evidence="6" id="KW-1133">Transmembrane helix</keyword>
<name>A0ABP6P1Z0_9ACTN</name>
<dbReference type="RefSeq" id="WP_344687491.1">
    <property type="nucleotide sequence ID" value="NZ_BAAAVV010000002.1"/>
</dbReference>
<evidence type="ECO:0000256" key="7">
    <source>
        <dbReference type="ARBA" id="ARBA00023136"/>
    </source>
</evidence>
<dbReference type="PANTHER" id="PTHR48090">
    <property type="entry name" value="UNDECAPRENYL-PHOSPHATE 4-DEOXY-4-FORMAMIDO-L-ARABINOSE TRANSFERASE-RELATED"/>
    <property type="match status" value="1"/>
</dbReference>
<dbReference type="InterPro" id="IPR029044">
    <property type="entry name" value="Nucleotide-diphossugar_trans"/>
</dbReference>
<dbReference type="Proteomes" id="UP001499924">
    <property type="component" value="Unassembled WGS sequence"/>
</dbReference>
<evidence type="ECO:0000256" key="2">
    <source>
        <dbReference type="ARBA" id="ARBA00006739"/>
    </source>
</evidence>
<evidence type="ECO:0000256" key="5">
    <source>
        <dbReference type="ARBA" id="ARBA00022692"/>
    </source>
</evidence>
<keyword evidence="5" id="KW-0812">Transmembrane</keyword>
<accession>A0ABP6P1Z0</accession>
<evidence type="ECO:0000256" key="3">
    <source>
        <dbReference type="ARBA" id="ARBA00022676"/>
    </source>
</evidence>
<evidence type="ECO:0000256" key="1">
    <source>
        <dbReference type="ARBA" id="ARBA00004141"/>
    </source>
</evidence>
<keyword evidence="10" id="KW-1185">Reference proteome</keyword>
<evidence type="ECO:0000313" key="10">
    <source>
        <dbReference type="Proteomes" id="UP001499924"/>
    </source>
</evidence>
<dbReference type="InterPro" id="IPR001173">
    <property type="entry name" value="Glyco_trans_2-like"/>
</dbReference>
<sequence>MTGAGTVTVAVVVPVYGNEATLRPLSARLAAALAGCDWRLRLVVDASPDGSAAVARELAASDGRIAVTELSANVGQHAALARGLADEPDADAWVCLDADLQDPPEALPVLLDRLAGGDVDAVFAGRRGAYESLGRRLTGTLHRRVAARLTGLPADAGAFLAMGPAVRSAVLAAMDDGAPSVVLAVGRAGRPVTSVPVPRDRRTEGTSAWTRRARLRQSVRSLRWAARR</sequence>
<dbReference type="SUPFAM" id="SSF53448">
    <property type="entry name" value="Nucleotide-diphospho-sugar transferases"/>
    <property type="match status" value="1"/>
</dbReference>
<keyword evidence="3" id="KW-0328">Glycosyltransferase</keyword>
<comment type="caution">
    <text evidence="9">The sequence shown here is derived from an EMBL/GenBank/DDBJ whole genome shotgun (WGS) entry which is preliminary data.</text>
</comment>
<protein>
    <recommendedName>
        <fullName evidence="8">Glycosyltransferase 2-like domain-containing protein</fullName>
    </recommendedName>
</protein>
<dbReference type="Gene3D" id="3.90.550.10">
    <property type="entry name" value="Spore Coat Polysaccharide Biosynthesis Protein SpsA, Chain A"/>
    <property type="match status" value="1"/>
</dbReference>
<evidence type="ECO:0000256" key="4">
    <source>
        <dbReference type="ARBA" id="ARBA00022679"/>
    </source>
</evidence>
<feature type="domain" description="Glycosyltransferase 2-like" evidence="8">
    <location>
        <begin position="11"/>
        <end position="136"/>
    </location>
</feature>
<dbReference type="InterPro" id="IPR050256">
    <property type="entry name" value="Glycosyltransferase_2"/>
</dbReference>
<comment type="similarity">
    <text evidence="2">Belongs to the glycosyltransferase 2 family.</text>
</comment>
<keyword evidence="4" id="KW-0808">Transferase</keyword>
<proteinExistence type="inferred from homology"/>
<comment type="subcellular location">
    <subcellularLocation>
        <location evidence="1">Membrane</location>
        <topology evidence="1">Multi-pass membrane protein</topology>
    </subcellularLocation>
</comment>
<keyword evidence="7" id="KW-0472">Membrane</keyword>
<evidence type="ECO:0000256" key="6">
    <source>
        <dbReference type="ARBA" id="ARBA00022989"/>
    </source>
</evidence>
<dbReference type="PANTHER" id="PTHR48090:SF1">
    <property type="entry name" value="PROPHAGE BACTOPRENOL GLUCOSYL TRANSFERASE HOMOLOG"/>
    <property type="match status" value="1"/>
</dbReference>